<sequence>MFDCADVEVAKTATVAEMKQAVEAAFSHLPSHMCGGDFAYAMMVGSYLQIVNLSAIMGSTMEIRLDDSSDDDQENSQQQCEQHYDDRDESIKRRCELKLAQLVGGFFSYRRLGSSSSGRRSKSNNILSSKFAGGFLRSFRSIVRLCRSNKQYSQRDPLEEV</sequence>
<evidence type="ECO:0000313" key="2">
    <source>
        <dbReference type="EMBL" id="THG04549.1"/>
    </source>
</evidence>
<accession>A0A4S4DNI0</accession>
<comment type="caution">
    <text evidence="2">The sequence shown here is derived from an EMBL/GenBank/DDBJ whole genome shotgun (WGS) entry which is preliminary data.</text>
</comment>
<evidence type="ECO:0000256" key="1">
    <source>
        <dbReference type="SAM" id="MobiDB-lite"/>
    </source>
</evidence>
<dbReference type="AlphaFoldDB" id="A0A4S4DNI0"/>
<dbReference type="EMBL" id="SDRB02010744">
    <property type="protein sequence ID" value="THG04549.1"/>
    <property type="molecule type" value="Genomic_DNA"/>
</dbReference>
<name>A0A4S4DNI0_CAMSN</name>
<keyword evidence="3" id="KW-1185">Reference proteome</keyword>
<gene>
    <name evidence="2" type="ORF">TEA_028525</name>
</gene>
<feature type="region of interest" description="Disordered" evidence="1">
    <location>
        <begin position="66"/>
        <end position="88"/>
    </location>
</feature>
<dbReference type="InterPro" id="IPR039690">
    <property type="entry name" value="SNRNP25"/>
</dbReference>
<protein>
    <submittedName>
        <fullName evidence="2">Uncharacterized protein</fullName>
    </submittedName>
</protein>
<dbReference type="PANTHER" id="PTHR14942">
    <property type="entry name" value="U11/U12 SMALL NUCLEAR RIBONUCLEOPROTEIN 25 KDA PROTEIN"/>
    <property type="match status" value="1"/>
</dbReference>
<evidence type="ECO:0000313" key="3">
    <source>
        <dbReference type="Proteomes" id="UP000306102"/>
    </source>
</evidence>
<dbReference type="GO" id="GO:0000398">
    <property type="term" value="P:mRNA splicing, via spliceosome"/>
    <property type="evidence" value="ECO:0007669"/>
    <property type="project" value="InterPro"/>
</dbReference>
<proteinExistence type="predicted"/>
<dbReference type="Proteomes" id="UP000306102">
    <property type="component" value="Unassembled WGS sequence"/>
</dbReference>
<dbReference type="PANTHER" id="PTHR14942:SF2">
    <property type="entry name" value="UBIQUITIN-LIKE SUPERFAMILY PROTEIN"/>
    <property type="match status" value="1"/>
</dbReference>
<reference evidence="2 3" key="1">
    <citation type="journal article" date="2018" name="Proc. Natl. Acad. Sci. U.S.A.">
        <title>Draft genome sequence of Camellia sinensis var. sinensis provides insights into the evolution of the tea genome and tea quality.</title>
        <authorList>
            <person name="Wei C."/>
            <person name="Yang H."/>
            <person name="Wang S."/>
            <person name="Zhao J."/>
            <person name="Liu C."/>
            <person name="Gao L."/>
            <person name="Xia E."/>
            <person name="Lu Y."/>
            <person name="Tai Y."/>
            <person name="She G."/>
            <person name="Sun J."/>
            <person name="Cao H."/>
            <person name="Tong W."/>
            <person name="Gao Q."/>
            <person name="Li Y."/>
            <person name="Deng W."/>
            <person name="Jiang X."/>
            <person name="Wang W."/>
            <person name="Chen Q."/>
            <person name="Zhang S."/>
            <person name="Li H."/>
            <person name="Wu J."/>
            <person name="Wang P."/>
            <person name="Li P."/>
            <person name="Shi C."/>
            <person name="Zheng F."/>
            <person name="Jian J."/>
            <person name="Huang B."/>
            <person name="Shan D."/>
            <person name="Shi M."/>
            <person name="Fang C."/>
            <person name="Yue Y."/>
            <person name="Li F."/>
            <person name="Li D."/>
            <person name="Wei S."/>
            <person name="Han B."/>
            <person name="Jiang C."/>
            <person name="Yin Y."/>
            <person name="Xia T."/>
            <person name="Zhang Z."/>
            <person name="Bennetzen J.L."/>
            <person name="Zhao S."/>
            <person name="Wan X."/>
        </authorList>
    </citation>
    <scope>NUCLEOTIDE SEQUENCE [LARGE SCALE GENOMIC DNA]</scope>
    <source>
        <strain evidence="3">cv. Shuchazao</strain>
        <tissue evidence="2">Leaf</tissue>
    </source>
</reference>
<organism evidence="2 3">
    <name type="scientific">Camellia sinensis var. sinensis</name>
    <name type="common">China tea</name>
    <dbReference type="NCBI Taxonomy" id="542762"/>
    <lineage>
        <taxon>Eukaryota</taxon>
        <taxon>Viridiplantae</taxon>
        <taxon>Streptophyta</taxon>
        <taxon>Embryophyta</taxon>
        <taxon>Tracheophyta</taxon>
        <taxon>Spermatophyta</taxon>
        <taxon>Magnoliopsida</taxon>
        <taxon>eudicotyledons</taxon>
        <taxon>Gunneridae</taxon>
        <taxon>Pentapetalae</taxon>
        <taxon>asterids</taxon>
        <taxon>Ericales</taxon>
        <taxon>Theaceae</taxon>
        <taxon>Camellia</taxon>
    </lineage>
</organism>